<dbReference type="InterPro" id="IPR043127">
    <property type="entry name" value="Sec-1-like_dom3a"/>
</dbReference>
<evidence type="ECO:0000256" key="2">
    <source>
        <dbReference type="SAM" id="MobiDB-lite"/>
    </source>
</evidence>
<dbReference type="Gene3D" id="3.90.830.10">
    <property type="entry name" value="Syntaxin Binding Protein 1, Chain A, domain 2"/>
    <property type="match status" value="1"/>
</dbReference>
<comment type="caution">
    <text evidence="3">The sequence shown here is derived from an EMBL/GenBank/DDBJ whole genome shotgun (WGS) entry which is preliminary data.</text>
</comment>
<evidence type="ECO:0000313" key="3">
    <source>
        <dbReference type="EMBL" id="KAK9762836.1"/>
    </source>
</evidence>
<dbReference type="InterPro" id="IPR036045">
    <property type="entry name" value="Sec1-like_sf"/>
</dbReference>
<gene>
    <name evidence="3" type="primary">sec1_7</name>
    <name evidence="3" type="ORF">K7432_011042</name>
</gene>
<proteinExistence type="inferred from homology"/>
<protein>
    <submittedName>
        <fullName evidence="3">Syntaxin binding protein 1</fullName>
    </submittedName>
</protein>
<dbReference type="InterPro" id="IPR027482">
    <property type="entry name" value="Sec1-like_dom2"/>
</dbReference>
<dbReference type="SUPFAM" id="SSF56815">
    <property type="entry name" value="Sec1/munc18-like (SM) proteins"/>
    <property type="match status" value="1"/>
</dbReference>
<accession>A0ABR2WN00</accession>
<dbReference type="Pfam" id="PF00995">
    <property type="entry name" value="Sec1"/>
    <property type="match status" value="1"/>
</dbReference>
<dbReference type="InterPro" id="IPR001619">
    <property type="entry name" value="Sec1-like"/>
</dbReference>
<feature type="region of interest" description="Disordered" evidence="2">
    <location>
        <begin position="396"/>
        <end position="431"/>
    </location>
</feature>
<sequence>MASDLLQLENGSKYMYEYVNECSEKLTKKVVLDENDKLWVELRHCHFDECVPNLVNKLKELEERKMQSQTFERKDQANKLNQLKKLVYSLPEYQELKAKCGVHISIASECSEYYKSHKIESIAALEQDLATGYRSDGKATQHMLDEVLSILKDDGIHPDDKMRILILYVLSKDGVRTDSWEKIREQWDLNEVMGNNDAIQNLALLGARLTRTSGKPGAHIVKRLRGNGSNQSDIIYDLSRFTPVIKRVLEDEIHSDLNSDRYPYVRGLEEKLPITKEQNSKDLRHYKPQWTKRKTSGNTDWIFRDKSKGKIIIFVAGGVTYSEVRSAYELAEYYNRDIFIGSTHIINPTTFLEDLRILENPTCVIPLESLTSPTMPPTFNTDSLLDKPLPDIKIPDLPRNTPHINHDRSKSYSGTTDDSSLKKSLFTSMRT</sequence>
<dbReference type="PIRSF" id="PIRSF005715">
    <property type="entry name" value="VPS45_Sec1"/>
    <property type="match status" value="1"/>
</dbReference>
<evidence type="ECO:0000313" key="4">
    <source>
        <dbReference type="Proteomes" id="UP001479436"/>
    </source>
</evidence>
<organism evidence="3 4">
    <name type="scientific">Basidiobolus ranarum</name>
    <dbReference type="NCBI Taxonomy" id="34480"/>
    <lineage>
        <taxon>Eukaryota</taxon>
        <taxon>Fungi</taxon>
        <taxon>Fungi incertae sedis</taxon>
        <taxon>Zoopagomycota</taxon>
        <taxon>Entomophthoromycotina</taxon>
        <taxon>Basidiobolomycetes</taxon>
        <taxon>Basidiobolales</taxon>
        <taxon>Basidiobolaceae</taxon>
        <taxon>Basidiobolus</taxon>
    </lineage>
</organism>
<name>A0ABR2WN00_9FUNG</name>
<comment type="similarity">
    <text evidence="1">Belongs to the STXBP/unc-18/SEC1 family.</text>
</comment>
<dbReference type="Gene3D" id="1.25.40.60">
    <property type="match status" value="1"/>
</dbReference>
<keyword evidence="4" id="KW-1185">Reference proteome</keyword>
<dbReference type="Proteomes" id="UP001479436">
    <property type="component" value="Unassembled WGS sequence"/>
</dbReference>
<dbReference type="EMBL" id="JASJQH010000813">
    <property type="protein sequence ID" value="KAK9762836.1"/>
    <property type="molecule type" value="Genomic_DNA"/>
</dbReference>
<evidence type="ECO:0000256" key="1">
    <source>
        <dbReference type="ARBA" id="ARBA00009884"/>
    </source>
</evidence>
<dbReference type="Gene3D" id="3.40.50.1910">
    <property type="match status" value="1"/>
</dbReference>
<dbReference type="PANTHER" id="PTHR11679">
    <property type="entry name" value="VESICLE PROTEIN SORTING-ASSOCIATED"/>
    <property type="match status" value="1"/>
</dbReference>
<reference evidence="3 4" key="1">
    <citation type="submission" date="2023-04" db="EMBL/GenBank/DDBJ databases">
        <title>Genome of Basidiobolus ranarum AG-B5.</title>
        <authorList>
            <person name="Stajich J.E."/>
            <person name="Carter-House D."/>
            <person name="Gryganskyi A."/>
        </authorList>
    </citation>
    <scope>NUCLEOTIDE SEQUENCE [LARGE SCALE GENOMIC DNA]</scope>
    <source>
        <strain evidence="3 4">AG-B5</strain>
    </source>
</reference>